<reference evidence="1" key="1">
    <citation type="submission" date="2022-05" db="EMBL/GenBank/DDBJ databases">
        <title>Chromosome-level genome of Chaenocephalus aceratus.</title>
        <authorList>
            <person name="Park H."/>
        </authorList>
    </citation>
    <scope>NUCLEOTIDE SEQUENCE</scope>
    <source>
        <strain evidence="1">KU_202001</strain>
    </source>
</reference>
<protein>
    <submittedName>
        <fullName evidence="1">Uncharacterized protein</fullName>
    </submittedName>
</protein>
<name>A0ACB9XG21_CHAAC</name>
<dbReference type="Proteomes" id="UP001057452">
    <property type="component" value="Chromosome 6"/>
</dbReference>
<evidence type="ECO:0000313" key="2">
    <source>
        <dbReference type="Proteomes" id="UP001057452"/>
    </source>
</evidence>
<dbReference type="EMBL" id="CM043790">
    <property type="protein sequence ID" value="KAI4825566.1"/>
    <property type="molecule type" value="Genomic_DNA"/>
</dbReference>
<comment type="caution">
    <text evidence="1">The sequence shown here is derived from an EMBL/GenBank/DDBJ whole genome shotgun (WGS) entry which is preliminary data.</text>
</comment>
<evidence type="ECO:0000313" key="1">
    <source>
        <dbReference type="EMBL" id="KAI4825566.1"/>
    </source>
</evidence>
<gene>
    <name evidence="1" type="ORF">KUCAC02_021246</name>
</gene>
<organism evidence="1 2">
    <name type="scientific">Chaenocephalus aceratus</name>
    <name type="common">Blackfin icefish</name>
    <name type="synonym">Chaenichthys aceratus</name>
    <dbReference type="NCBI Taxonomy" id="36190"/>
    <lineage>
        <taxon>Eukaryota</taxon>
        <taxon>Metazoa</taxon>
        <taxon>Chordata</taxon>
        <taxon>Craniata</taxon>
        <taxon>Vertebrata</taxon>
        <taxon>Euteleostomi</taxon>
        <taxon>Actinopterygii</taxon>
        <taxon>Neopterygii</taxon>
        <taxon>Teleostei</taxon>
        <taxon>Neoteleostei</taxon>
        <taxon>Acanthomorphata</taxon>
        <taxon>Eupercaria</taxon>
        <taxon>Perciformes</taxon>
        <taxon>Notothenioidei</taxon>
        <taxon>Channichthyidae</taxon>
        <taxon>Chaenocephalus</taxon>
    </lineage>
</organism>
<feature type="non-terminal residue" evidence="1">
    <location>
        <position position="1"/>
    </location>
</feature>
<accession>A0ACB9XG21</accession>
<proteinExistence type="predicted"/>
<sequence>VDVWDVFKRILSKDVQMAYVYLEKDAFLESFVEGCTLVVVGDNDRLVFKYDSVG</sequence>
<keyword evidence="2" id="KW-1185">Reference proteome</keyword>